<feature type="domain" description="BioF2-like acetyltransferase" evidence="2">
    <location>
        <begin position="180"/>
        <end position="311"/>
    </location>
</feature>
<keyword evidence="3" id="KW-0808">Transferase</keyword>
<keyword evidence="4" id="KW-1185">Reference proteome</keyword>
<dbReference type="GO" id="GO:0016740">
    <property type="term" value="F:transferase activity"/>
    <property type="evidence" value="ECO:0007669"/>
    <property type="project" value="UniProtKB-KW"/>
</dbReference>
<name>A0A7H0LFY2_9SPHN</name>
<reference evidence="3 4" key="1">
    <citation type="submission" date="2020-09" db="EMBL/GenBank/DDBJ databases">
        <title>Sphingomonas sp., a new species isolated from pork steak.</title>
        <authorList>
            <person name="Heidler von Heilborn D."/>
        </authorList>
    </citation>
    <scope>NUCLEOTIDE SEQUENCE [LARGE SCALE GENOMIC DNA]</scope>
    <source>
        <strain evidence="4">S8-3T</strain>
    </source>
</reference>
<dbReference type="SUPFAM" id="SSF55729">
    <property type="entry name" value="Acyl-CoA N-acyltransferases (Nat)"/>
    <property type="match status" value="1"/>
</dbReference>
<dbReference type="Pfam" id="PF13480">
    <property type="entry name" value="Acetyltransf_6"/>
    <property type="match status" value="1"/>
</dbReference>
<sequence length="385" mass="41829">MRTELIAGDPAPGVAEAWAALADAAGTANIFYEPWVAGPSLLLPESGGLMLLLGWTDLPDGSARLDAVLPLQRRTALRGKVRVALQNWEQRVRALGEPLIRAGEEAAFWRSALGTLRAARGNGLYLRLSALIADSASTVALQAELAARGLPCDVTRTHARAVLRKGLSAEEYIATHIRKKVVKEHRRLRNRLAERGAATVDLLAADSDPGPWIDDLFRLEMSGWKGRDGVAAAANNDTERCFRAILVEAHRRGRLEFHRLRVGDDVLSLLAVITAGGTAFQLKIAYDEAYGAFSPGVLLEMAYLDHALAPGGPDLVDSCARAGHPMIDRIWVDRLPVVSLAVPFDRWSSRLAVRAQGLARRVRARGKARAQPPVTLDRSEMDTDS</sequence>
<dbReference type="Proteomes" id="UP000516148">
    <property type="component" value="Chromosome"/>
</dbReference>
<feature type="region of interest" description="Disordered" evidence="1">
    <location>
        <begin position="365"/>
        <end position="385"/>
    </location>
</feature>
<evidence type="ECO:0000259" key="2">
    <source>
        <dbReference type="Pfam" id="PF13480"/>
    </source>
</evidence>
<evidence type="ECO:0000313" key="4">
    <source>
        <dbReference type="Proteomes" id="UP000516148"/>
    </source>
</evidence>
<dbReference type="InterPro" id="IPR016181">
    <property type="entry name" value="Acyl_CoA_acyltransferase"/>
</dbReference>
<organism evidence="3 4">
    <name type="scientific">Sphingomonas alpina</name>
    <dbReference type="NCBI Taxonomy" id="653931"/>
    <lineage>
        <taxon>Bacteria</taxon>
        <taxon>Pseudomonadati</taxon>
        <taxon>Pseudomonadota</taxon>
        <taxon>Alphaproteobacteria</taxon>
        <taxon>Sphingomonadales</taxon>
        <taxon>Sphingomonadaceae</taxon>
        <taxon>Sphingomonas</taxon>
    </lineage>
</organism>
<gene>
    <name evidence="3" type="ORF">H3Z74_17800</name>
</gene>
<evidence type="ECO:0000256" key="1">
    <source>
        <dbReference type="SAM" id="MobiDB-lite"/>
    </source>
</evidence>
<dbReference type="RefSeq" id="WP_187760913.1">
    <property type="nucleotide sequence ID" value="NZ_CP061038.1"/>
</dbReference>
<dbReference type="EMBL" id="CP061038">
    <property type="protein sequence ID" value="QNQ08585.1"/>
    <property type="molecule type" value="Genomic_DNA"/>
</dbReference>
<protein>
    <submittedName>
        <fullName evidence="3">GNAT family N-acetyltransferase</fullName>
    </submittedName>
</protein>
<proteinExistence type="predicted"/>
<dbReference type="KEGG" id="spap:H3Z74_17800"/>
<dbReference type="InterPro" id="IPR038740">
    <property type="entry name" value="BioF2-like_GNAT_dom"/>
</dbReference>
<accession>A0A7H0LFY2</accession>
<evidence type="ECO:0000313" key="3">
    <source>
        <dbReference type="EMBL" id="QNQ08585.1"/>
    </source>
</evidence>
<dbReference type="AlphaFoldDB" id="A0A7H0LFY2"/>